<reference evidence="9 10" key="1">
    <citation type="submission" date="2022-10" db="EMBL/GenBank/DDBJ databases">
        <title>Sphingomonas sp.</title>
        <authorList>
            <person name="Jin C."/>
        </authorList>
    </citation>
    <scope>NUCLEOTIDE SEQUENCE [LARGE SCALE GENOMIC DNA]</scope>
    <source>
        <strain evidence="9 10">BN140010</strain>
    </source>
</reference>
<evidence type="ECO:0000256" key="6">
    <source>
        <dbReference type="ARBA" id="ARBA00022962"/>
    </source>
</evidence>
<dbReference type="Pfam" id="PF13522">
    <property type="entry name" value="GATase_6"/>
    <property type="match status" value="1"/>
</dbReference>
<dbReference type="CDD" id="cd01991">
    <property type="entry name" value="Asn_synthase_B_C"/>
    <property type="match status" value="1"/>
</dbReference>
<evidence type="ECO:0000313" key="10">
    <source>
        <dbReference type="Proteomes" id="UP001526246"/>
    </source>
</evidence>
<dbReference type="PANTHER" id="PTHR43284">
    <property type="entry name" value="ASPARAGINE SYNTHETASE (GLUTAMINE-HYDROLYZING)"/>
    <property type="match status" value="1"/>
</dbReference>
<dbReference type="EC" id="6.3.5.4" evidence="3"/>
<dbReference type="Gene3D" id="3.40.50.620">
    <property type="entry name" value="HUPs"/>
    <property type="match status" value="1"/>
</dbReference>
<dbReference type="PANTHER" id="PTHR43284:SF1">
    <property type="entry name" value="ASPARAGINE SYNTHETASE"/>
    <property type="match status" value="1"/>
</dbReference>
<comment type="pathway">
    <text evidence="1">Amino-acid biosynthesis; L-asparagine biosynthesis; L-asparagine from L-aspartate (L-Gln route): step 1/1.</text>
</comment>
<dbReference type="RefSeq" id="WP_264881160.1">
    <property type="nucleotide sequence ID" value="NZ_JAPDOB010000001.1"/>
</dbReference>
<evidence type="ECO:0000256" key="4">
    <source>
        <dbReference type="ARBA" id="ARBA00022741"/>
    </source>
</evidence>
<keyword evidence="6" id="KW-0315">Glutamine amidotransferase</keyword>
<keyword evidence="4" id="KW-0547">Nucleotide-binding</keyword>
<dbReference type="GO" id="GO:0004066">
    <property type="term" value="F:asparagine synthase (glutamine-hydrolyzing) activity"/>
    <property type="evidence" value="ECO:0007669"/>
    <property type="project" value="UniProtKB-EC"/>
</dbReference>
<dbReference type="Pfam" id="PF00733">
    <property type="entry name" value="Asn_synthase"/>
    <property type="match status" value="1"/>
</dbReference>
<dbReference type="SUPFAM" id="SSF56235">
    <property type="entry name" value="N-terminal nucleophile aminohydrolases (Ntn hydrolases)"/>
    <property type="match status" value="1"/>
</dbReference>
<dbReference type="InterPro" id="IPR014729">
    <property type="entry name" value="Rossmann-like_a/b/a_fold"/>
</dbReference>
<dbReference type="InterPro" id="IPR017932">
    <property type="entry name" value="GATase_2_dom"/>
</dbReference>
<comment type="caution">
    <text evidence="9">The sequence shown here is derived from an EMBL/GenBank/DDBJ whole genome shotgun (WGS) entry which is preliminary data.</text>
</comment>
<dbReference type="InterPro" id="IPR001962">
    <property type="entry name" value="Asn_synthase"/>
</dbReference>
<name>A0ABT3JDH7_9SPHN</name>
<evidence type="ECO:0000256" key="7">
    <source>
        <dbReference type="ARBA" id="ARBA00048741"/>
    </source>
</evidence>
<dbReference type="Gene3D" id="3.60.20.10">
    <property type="entry name" value="Glutamine Phosphoribosylpyrophosphate, subunit 1, domain 1"/>
    <property type="match status" value="1"/>
</dbReference>
<evidence type="ECO:0000259" key="8">
    <source>
        <dbReference type="PROSITE" id="PS51278"/>
    </source>
</evidence>
<dbReference type="EMBL" id="JAPDOB010000001">
    <property type="protein sequence ID" value="MCW3797069.1"/>
    <property type="molecule type" value="Genomic_DNA"/>
</dbReference>
<evidence type="ECO:0000256" key="3">
    <source>
        <dbReference type="ARBA" id="ARBA00012737"/>
    </source>
</evidence>
<proteinExistence type="inferred from homology"/>
<accession>A0ABT3JDH7</accession>
<dbReference type="InterPro" id="IPR006426">
    <property type="entry name" value="Asn_synth_AEB"/>
</dbReference>
<keyword evidence="5" id="KW-0067">ATP-binding</keyword>
<keyword evidence="9" id="KW-0436">Ligase</keyword>
<dbReference type="Proteomes" id="UP001526246">
    <property type="component" value="Unassembled WGS sequence"/>
</dbReference>
<dbReference type="NCBIfam" id="TIGR01536">
    <property type="entry name" value="asn_synth_AEB"/>
    <property type="match status" value="1"/>
</dbReference>
<evidence type="ECO:0000313" key="9">
    <source>
        <dbReference type="EMBL" id="MCW3797069.1"/>
    </source>
</evidence>
<evidence type="ECO:0000256" key="1">
    <source>
        <dbReference type="ARBA" id="ARBA00005187"/>
    </source>
</evidence>
<dbReference type="SUPFAM" id="SSF52402">
    <property type="entry name" value="Adenine nucleotide alpha hydrolases-like"/>
    <property type="match status" value="1"/>
</dbReference>
<comment type="similarity">
    <text evidence="2">Belongs to the asparagine synthetase family.</text>
</comment>
<protein>
    <recommendedName>
        <fullName evidence="3">asparagine synthase (glutamine-hydrolyzing)</fullName>
        <ecNumber evidence="3">6.3.5.4</ecNumber>
    </recommendedName>
</protein>
<dbReference type="CDD" id="cd00712">
    <property type="entry name" value="AsnB"/>
    <property type="match status" value="1"/>
</dbReference>
<dbReference type="InterPro" id="IPR051786">
    <property type="entry name" value="ASN_synthetase/amidase"/>
</dbReference>
<dbReference type="InterPro" id="IPR033738">
    <property type="entry name" value="AsnB_N"/>
</dbReference>
<gene>
    <name evidence="9" type="primary">asnB</name>
    <name evidence="9" type="ORF">OMW55_04520</name>
</gene>
<organism evidence="9 10">
    <name type="scientific">Sphingomonas arvum</name>
    <dbReference type="NCBI Taxonomy" id="2992113"/>
    <lineage>
        <taxon>Bacteria</taxon>
        <taxon>Pseudomonadati</taxon>
        <taxon>Pseudomonadota</taxon>
        <taxon>Alphaproteobacteria</taxon>
        <taxon>Sphingomonadales</taxon>
        <taxon>Sphingomonadaceae</taxon>
        <taxon>Sphingomonas</taxon>
    </lineage>
</organism>
<comment type="catalytic activity">
    <reaction evidence="7">
        <text>L-aspartate + L-glutamine + ATP + H2O = L-asparagine + L-glutamate + AMP + diphosphate + H(+)</text>
        <dbReference type="Rhea" id="RHEA:12228"/>
        <dbReference type="ChEBI" id="CHEBI:15377"/>
        <dbReference type="ChEBI" id="CHEBI:15378"/>
        <dbReference type="ChEBI" id="CHEBI:29985"/>
        <dbReference type="ChEBI" id="CHEBI:29991"/>
        <dbReference type="ChEBI" id="CHEBI:30616"/>
        <dbReference type="ChEBI" id="CHEBI:33019"/>
        <dbReference type="ChEBI" id="CHEBI:58048"/>
        <dbReference type="ChEBI" id="CHEBI:58359"/>
        <dbReference type="ChEBI" id="CHEBI:456215"/>
        <dbReference type="EC" id="6.3.5.4"/>
    </reaction>
</comment>
<evidence type="ECO:0000256" key="2">
    <source>
        <dbReference type="ARBA" id="ARBA00005752"/>
    </source>
</evidence>
<dbReference type="InterPro" id="IPR029055">
    <property type="entry name" value="Ntn_hydrolases_N"/>
</dbReference>
<sequence length="655" mass="72222">MCGIAGILSSGEPASRLLEAMGGALRHRGPDEGATWHDPEAGIGLSHRRLSIVDLSPHGHQPMRSADGRWVLCYNGEIYNHAAIRRELEGEGRGPPGGWRGHSDTETLLQAIAAWGLEGALDRAAGMFAFALWDARERRLHLVRDRFGEKPLYYGWCGRDFVFASELKAIRAHPDFRAEIDRQSLALFAQRNVVPAPHSIYRGLFKLSPGCVLTIDRTAAGHSRVEPPHEGVTDRGLHLTRYWDYRSVIRRGIANPIEDSGGALRELDRVLGQAVADQAVADVPVGAFLSGGIDSSAIVALLRQHSTQPVRTFTIGFSEPGYDESPHARAVAEHLGTVHHQQIVAPADAREVIPLLPTIYDEPFADSSQIPTFLVSRFARGAVTVALTGDGGDELFGGYNRHVQAPRLWAQFRRIPLSLRAAAAAALGQVPSAWWTSAGALLPGTRQPHFGAKLQKLLQVAGRAHSLDDVYRDYLDEWPCGPPVRGETATLDKQVDLDDLAPDAARLMARDALGYLPDDILCKVDRASMAVSLETRVPFLDHRVAELAARIPLSLKIENGRGKLVLRQLLARHVPTALVDRPKTGFGIPIGEWLKGPLRDWAEDLLDPATLRTQGWFDHHRVERRWRDHLSGTRDSTPAIWSILMFQAWLRSRDA</sequence>
<evidence type="ECO:0000256" key="5">
    <source>
        <dbReference type="ARBA" id="ARBA00022840"/>
    </source>
</evidence>
<dbReference type="PROSITE" id="PS51278">
    <property type="entry name" value="GATASE_TYPE_2"/>
    <property type="match status" value="1"/>
</dbReference>
<keyword evidence="10" id="KW-1185">Reference proteome</keyword>
<feature type="domain" description="Glutamine amidotransferase type-2" evidence="8">
    <location>
        <begin position="2"/>
        <end position="218"/>
    </location>
</feature>
<dbReference type="PIRSF" id="PIRSF001589">
    <property type="entry name" value="Asn_synthetase_glu-h"/>
    <property type="match status" value="1"/>
</dbReference>